<dbReference type="Pfam" id="PF07566">
    <property type="entry name" value="DUF1543"/>
    <property type="match status" value="2"/>
</dbReference>
<dbReference type="RefSeq" id="WP_100884040.1">
    <property type="nucleotide sequence ID" value="NZ_JAAORC010000002.1"/>
</dbReference>
<proteinExistence type="predicted"/>
<sequence>MEKLENNFLYLVVLGGRAKKANIELHDVRWVVGSKIEDTYDTLRKDWFGSPKGLHIDSYKKIKYIDGYKIILRNFENDKVNKNQLANRTNHQKNLWFVNIGGYDPSSMQEKHEFGLVIASNKLEAKNKAKSKWLIGYEKKHKDDIASIEILISCDNCELIKKIGNWKIELIPDNDFIEENNYPDWYGYQKIDGI</sequence>
<reference evidence="2" key="1">
    <citation type="submission" date="2020-03" db="EMBL/GenBank/DDBJ databases">
        <title>Genome differentiation and subclade ecological adaptation of Prochlorococcus HLII clade in the global ocean.</title>
        <authorList>
            <person name="Yan W."/>
            <person name="Fen X."/>
            <person name="Zhang W."/>
        </authorList>
    </citation>
    <scope>NUCLEOTIDE SEQUENCE</scope>
    <source>
        <strain evidence="2">XMU1401</strain>
    </source>
</reference>
<protein>
    <submittedName>
        <fullName evidence="2">DUF1543 domain-containing protein</fullName>
    </submittedName>
</protein>
<comment type="caution">
    <text evidence="2">The sequence shown here is derived from an EMBL/GenBank/DDBJ whole genome shotgun (WGS) entry which is preliminary data.</text>
</comment>
<evidence type="ECO:0000313" key="3">
    <source>
        <dbReference type="Proteomes" id="UP000666562"/>
    </source>
</evidence>
<evidence type="ECO:0000313" key="2">
    <source>
        <dbReference type="EMBL" id="MBO8223438.1"/>
    </source>
</evidence>
<gene>
    <name evidence="2" type="ORF">HA142_07935</name>
</gene>
<dbReference type="EMBL" id="JAAORC010000002">
    <property type="protein sequence ID" value="MBO8223438.1"/>
    <property type="molecule type" value="Genomic_DNA"/>
</dbReference>
<dbReference type="Gene3D" id="3.10.20.10">
    <property type="match status" value="2"/>
</dbReference>
<dbReference type="InterPro" id="IPR011440">
    <property type="entry name" value="DUF1543"/>
</dbReference>
<dbReference type="AlphaFoldDB" id="A0A8I1X410"/>
<feature type="domain" description="DUF1543" evidence="1">
    <location>
        <begin position="21"/>
        <end position="71"/>
    </location>
</feature>
<name>A0A8I1X410_PROMR</name>
<organism evidence="2 3">
    <name type="scientific">Prochlorococcus marinus str. XMU1401</name>
    <dbReference type="NCBI Taxonomy" id="2052594"/>
    <lineage>
        <taxon>Bacteria</taxon>
        <taxon>Bacillati</taxon>
        <taxon>Cyanobacteriota</taxon>
        <taxon>Cyanophyceae</taxon>
        <taxon>Synechococcales</taxon>
        <taxon>Prochlorococcaceae</taxon>
        <taxon>Prochlorococcus</taxon>
    </lineage>
</organism>
<accession>A0A8I1X410</accession>
<evidence type="ECO:0000259" key="1">
    <source>
        <dbReference type="Pfam" id="PF07566"/>
    </source>
</evidence>
<dbReference type="Proteomes" id="UP000666562">
    <property type="component" value="Unassembled WGS sequence"/>
</dbReference>
<feature type="domain" description="DUF1543" evidence="1">
    <location>
        <begin position="107"/>
        <end position="149"/>
    </location>
</feature>